<proteinExistence type="inferred from homology"/>
<dbReference type="RefSeq" id="WP_345406518.1">
    <property type="nucleotide sequence ID" value="NZ_BAABLA010000122.1"/>
</dbReference>
<comment type="similarity">
    <text evidence="2 6">Belongs to the SURF1 family.</text>
</comment>
<feature type="region of interest" description="Disordered" evidence="7">
    <location>
        <begin position="244"/>
        <end position="298"/>
    </location>
</feature>
<evidence type="ECO:0000256" key="6">
    <source>
        <dbReference type="RuleBase" id="RU363076"/>
    </source>
</evidence>
<dbReference type="InterPro" id="IPR045214">
    <property type="entry name" value="Surf1/Surf4"/>
</dbReference>
<sequence length="298" mass="32690">MRLRFLLRPNWVVLTLVVFLFATACFLLLSPWQWGRHNERDARNEAIERSLSSPPRPIEQVLPDGTAPSADTVWSRVEVTGTYLPDAEVIARLRSVHGEPAYEVLTPLRTPSGDTVLIDRGYIAPNDQVGVPDYAPPPDGEVTVIARVRTDEADPKGRAAFTPSDADTPHVYAIDSTVVADETGLDLRPGYFQLTPHQPGVLNPLPLPRVNAGPFLSYSMQWIAFGIMALAGWLYFTVRESKPGGALRGSAQRASGDGGRRAKKPRRKSVAEQLAEDEAAEQPLPVPGRVAEQRRDDG</sequence>
<accession>A0ABW2C770</accession>
<dbReference type="Pfam" id="PF02104">
    <property type="entry name" value="SURF1"/>
    <property type="match status" value="1"/>
</dbReference>
<evidence type="ECO:0000313" key="8">
    <source>
        <dbReference type="EMBL" id="MFC6871018.1"/>
    </source>
</evidence>
<dbReference type="InterPro" id="IPR002994">
    <property type="entry name" value="Surf1/Shy1"/>
</dbReference>
<comment type="subcellular location">
    <subcellularLocation>
        <location evidence="6">Cell membrane</location>
        <topology evidence="6">Multi-pass membrane protein</topology>
    </subcellularLocation>
    <subcellularLocation>
        <location evidence="1">Membrane</location>
    </subcellularLocation>
</comment>
<feature type="transmembrane region" description="Helical" evidence="6">
    <location>
        <begin position="12"/>
        <end position="34"/>
    </location>
</feature>
<name>A0ABW2C770_9PSEU</name>
<dbReference type="PANTHER" id="PTHR23427:SF2">
    <property type="entry name" value="SURFEIT LOCUS PROTEIN 1"/>
    <property type="match status" value="1"/>
</dbReference>
<evidence type="ECO:0000256" key="5">
    <source>
        <dbReference type="ARBA" id="ARBA00023136"/>
    </source>
</evidence>
<organism evidence="8 9">
    <name type="scientific">Haloechinothrix salitolerans</name>
    <dbReference type="NCBI Taxonomy" id="926830"/>
    <lineage>
        <taxon>Bacteria</taxon>
        <taxon>Bacillati</taxon>
        <taxon>Actinomycetota</taxon>
        <taxon>Actinomycetes</taxon>
        <taxon>Pseudonocardiales</taxon>
        <taxon>Pseudonocardiaceae</taxon>
        <taxon>Haloechinothrix</taxon>
    </lineage>
</organism>
<evidence type="ECO:0000256" key="2">
    <source>
        <dbReference type="ARBA" id="ARBA00007165"/>
    </source>
</evidence>
<keyword evidence="4 6" id="KW-1133">Transmembrane helix</keyword>
<keyword evidence="9" id="KW-1185">Reference proteome</keyword>
<dbReference type="PROSITE" id="PS51257">
    <property type="entry name" value="PROKAR_LIPOPROTEIN"/>
    <property type="match status" value="1"/>
</dbReference>
<keyword evidence="5 6" id="KW-0472">Membrane</keyword>
<evidence type="ECO:0000256" key="4">
    <source>
        <dbReference type="ARBA" id="ARBA00022989"/>
    </source>
</evidence>
<reference evidence="9" key="1">
    <citation type="journal article" date="2019" name="Int. J. Syst. Evol. Microbiol.">
        <title>The Global Catalogue of Microorganisms (GCM) 10K type strain sequencing project: providing services to taxonomists for standard genome sequencing and annotation.</title>
        <authorList>
            <consortium name="The Broad Institute Genomics Platform"/>
            <consortium name="The Broad Institute Genome Sequencing Center for Infectious Disease"/>
            <person name="Wu L."/>
            <person name="Ma J."/>
        </authorList>
    </citation>
    <scope>NUCLEOTIDE SEQUENCE [LARGE SCALE GENOMIC DNA]</scope>
    <source>
        <strain evidence="9">KCTC 32255</strain>
    </source>
</reference>
<keyword evidence="6" id="KW-1003">Cell membrane</keyword>
<evidence type="ECO:0000256" key="1">
    <source>
        <dbReference type="ARBA" id="ARBA00004370"/>
    </source>
</evidence>
<evidence type="ECO:0000313" key="9">
    <source>
        <dbReference type="Proteomes" id="UP001596337"/>
    </source>
</evidence>
<gene>
    <name evidence="8" type="ORF">ACFQGD_28245</name>
</gene>
<dbReference type="CDD" id="cd06662">
    <property type="entry name" value="SURF1"/>
    <property type="match status" value="1"/>
</dbReference>
<evidence type="ECO:0000256" key="3">
    <source>
        <dbReference type="ARBA" id="ARBA00022692"/>
    </source>
</evidence>
<dbReference type="EMBL" id="JBHSXX010000001">
    <property type="protein sequence ID" value="MFC6871018.1"/>
    <property type="molecule type" value="Genomic_DNA"/>
</dbReference>
<evidence type="ECO:0000256" key="7">
    <source>
        <dbReference type="SAM" id="MobiDB-lite"/>
    </source>
</evidence>
<dbReference type="PANTHER" id="PTHR23427">
    <property type="entry name" value="SURFEIT LOCUS PROTEIN"/>
    <property type="match status" value="1"/>
</dbReference>
<feature type="transmembrane region" description="Helical" evidence="6">
    <location>
        <begin position="215"/>
        <end position="238"/>
    </location>
</feature>
<dbReference type="PROSITE" id="PS50895">
    <property type="entry name" value="SURF1"/>
    <property type="match status" value="1"/>
</dbReference>
<dbReference type="Proteomes" id="UP001596337">
    <property type="component" value="Unassembled WGS sequence"/>
</dbReference>
<protein>
    <recommendedName>
        <fullName evidence="6">SURF1-like protein</fullName>
    </recommendedName>
</protein>
<keyword evidence="3 6" id="KW-0812">Transmembrane</keyword>
<comment type="caution">
    <text evidence="8">The sequence shown here is derived from an EMBL/GenBank/DDBJ whole genome shotgun (WGS) entry which is preliminary data.</text>
</comment>